<comment type="similarity">
    <text evidence="1 7">Belongs to the bacterial ribosomal protein bL9 family.</text>
</comment>
<dbReference type="Proteomes" id="UP001154265">
    <property type="component" value="Unassembled WGS sequence"/>
</dbReference>
<dbReference type="PANTHER" id="PTHR21368">
    <property type="entry name" value="50S RIBOSOMAL PROTEIN L9"/>
    <property type="match status" value="1"/>
</dbReference>
<evidence type="ECO:0000256" key="3">
    <source>
        <dbReference type="ARBA" id="ARBA00022884"/>
    </source>
</evidence>
<dbReference type="PROSITE" id="PS00651">
    <property type="entry name" value="RIBOSOMAL_L9"/>
    <property type="match status" value="1"/>
</dbReference>
<dbReference type="HAMAP" id="MF_00503">
    <property type="entry name" value="Ribosomal_bL9"/>
    <property type="match status" value="1"/>
</dbReference>
<gene>
    <name evidence="7 9" type="primary">rplI</name>
    <name evidence="7" type="synonym">rpl9</name>
    <name evidence="9" type="ORF">L3556_03020</name>
</gene>
<keyword evidence="10" id="KW-1185">Reference proteome</keyword>
<dbReference type="GO" id="GO:0005840">
    <property type="term" value="C:ribosome"/>
    <property type="evidence" value="ECO:0007669"/>
    <property type="project" value="UniProtKB-KW"/>
</dbReference>
<dbReference type="SUPFAM" id="SSF55658">
    <property type="entry name" value="L9 N-domain-like"/>
    <property type="match status" value="1"/>
</dbReference>
<keyword evidence="3 7" id="KW-0694">RNA-binding</keyword>
<evidence type="ECO:0000256" key="4">
    <source>
        <dbReference type="ARBA" id="ARBA00022980"/>
    </source>
</evidence>
<dbReference type="InterPro" id="IPR036935">
    <property type="entry name" value="Ribosomal_bL9_N_sf"/>
</dbReference>
<keyword evidence="4 7" id="KW-0689">Ribosomal protein</keyword>
<dbReference type="Pfam" id="PF01281">
    <property type="entry name" value="Ribosomal_L9_N"/>
    <property type="match status" value="1"/>
</dbReference>
<evidence type="ECO:0000256" key="5">
    <source>
        <dbReference type="ARBA" id="ARBA00023274"/>
    </source>
</evidence>
<dbReference type="InterPro" id="IPR020069">
    <property type="entry name" value="Ribosomal_bL9_C"/>
</dbReference>
<evidence type="ECO:0000313" key="9">
    <source>
        <dbReference type="EMBL" id="MDG2989909.1"/>
    </source>
</evidence>
<dbReference type="InterPro" id="IPR036791">
    <property type="entry name" value="Ribosomal_bL9_C_sf"/>
</dbReference>
<comment type="caution">
    <text evidence="9">The sequence shown here is derived from an EMBL/GenBank/DDBJ whole genome shotgun (WGS) entry which is preliminary data.</text>
</comment>
<dbReference type="Gene3D" id="3.10.430.100">
    <property type="entry name" value="Ribosomal protein L9, C-terminal domain"/>
    <property type="match status" value="1"/>
</dbReference>
<evidence type="ECO:0000259" key="8">
    <source>
        <dbReference type="PROSITE" id="PS00651"/>
    </source>
</evidence>
<dbReference type="InterPro" id="IPR009027">
    <property type="entry name" value="Ribosomal_bL9/RNase_H1_N"/>
</dbReference>
<comment type="function">
    <text evidence="7">Binds to the 23S rRNA.</text>
</comment>
<protein>
    <recommendedName>
        <fullName evidence="6 7">Large ribosomal subunit protein bL9</fullName>
    </recommendedName>
</protein>
<reference evidence="9" key="2">
    <citation type="submission" date="2022-01" db="EMBL/GenBank/DDBJ databases">
        <authorList>
            <person name="Zivanovic Y."/>
            <person name="Moreira D."/>
            <person name="Lopez-Garcia P."/>
        </authorList>
    </citation>
    <scope>NUCLEOTIDE SEQUENCE</scope>
    <source>
        <strain evidence="9">G9</strain>
    </source>
</reference>
<dbReference type="InterPro" id="IPR000244">
    <property type="entry name" value="Ribosomal_bL9"/>
</dbReference>
<dbReference type="InterPro" id="IPR020070">
    <property type="entry name" value="Ribosomal_bL9_N"/>
</dbReference>
<accession>A0ABT6EVT9</accession>
<evidence type="ECO:0000313" key="10">
    <source>
        <dbReference type="Proteomes" id="UP001154265"/>
    </source>
</evidence>
<dbReference type="EMBL" id="JAKKUT010000002">
    <property type="protein sequence ID" value="MDG2989909.1"/>
    <property type="molecule type" value="Genomic_DNA"/>
</dbReference>
<evidence type="ECO:0000256" key="6">
    <source>
        <dbReference type="ARBA" id="ARBA00035292"/>
    </source>
</evidence>
<organism evidence="9 10">
    <name type="scientific">Candidatus Synechococcus calcipolaris G9</name>
    <dbReference type="NCBI Taxonomy" id="1497997"/>
    <lineage>
        <taxon>Bacteria</taxon>
        <taxon>Bacillati</taxon>
        <taxon>Cyanobacteriota</taxon>
        <taxon>Cyanophyceae</taxon>
        <taxon>Synechococcales</taxon>
        <taxon>Synechococcaceae</taxon>
        <taxon>Synechococcus</taxon>
    </lineage>
</organism>
<keyword evidence="5 7" id="KW-0687">Ribonucleoprotein</keyword>
<evidence type="ECO:0000256" key="1">
    <source>
        <dbReference type="ARBA" id="ARBA00010605"/>
    </source>
</evidence>
<evidence type="ECO:0000256" key="7">
    <source>
        <dbReference type="HAMAP-Rule" id="MF_00503"/>
    </source>
</evidence>
<reference evidence="9" key="1">
    <citation type="journal article" date="2022" name="Genome Biol. Evol.">
        <title>A New Gene Family Diagnostic for Intracellular Biomineralization of Amorphous Ca Carbonates by Cyanobacteria.</title>
        <authorList>
            <person name="Benzerara K."/>
            <person name="Duprat E."/>
            <person name="Bitard-Feildel T."/>
            <person name="Caumes G."/>
            <person name="Cassier-Chauvat C."/>
            <person name="Chauvat F."/>
            <person name="Dezi M."/>
            <person name="Diop S.I."/>
            <person name="Gaschignard G."/>
            <person name="Gorgen S."/>
            <person name="Gugger M."/>
            <person name="Lopez-Garcia P."/>
            <person name="Millet M."/>
            <person name="Skouri-Panet F."/>
            <person name="Moreira D."/>
            <person name="Callebaut I."/>
        </authorList>
    </citation>
    <scope>NUCLEOTIDE SEQUENCE</scope>
    <source>
        <strain evidence="9">G9</strain>
    </source>
</reference>
<dbReference type="Pfam" id="PF03948">
    <property type="entry name" value="Ribosomal_L9_C"/>
    <property type="match status" value="1"/>
</dbReference>
<proteinExistence type="inferred from homology"/>
<dbReference type="NCBIfam" id="TIGR00158">
    <property type="entry name" value="L9"/>
    <property type="match status" value="1"/>
</dbReference>
<feature type="domain" description="Ribosomal protein L9" evidence="8">
    <location>
        <begin position="17"/>
        <end position="44"/>
    </location>
</feature>
<dbReference type="RefSeq" id="WP_277867585.1">
    <property type="nucleotide sequence ID" value="NZ_JAKKUT010000002.1"/>
</dbReference>
<keyword evidence="2 7" id="KW-0699">rRNA-binding</keyword>
<dbReference type="InterPro" id="IPR020594">
    <property type="entry name" value="Ribosomal_bL9_bac/chp"/>
</dbReference>
<dbReference type="Gene3D" id="3.40.5.10">
    <property type="entry name" value="Ribosomal protein L9, N-terminal domain"/>
    <property type="match status" value="1"/>
</dbReference>
<sequence>MGKRVQVVLNETVSKLGRSGQVVDVAPGYARNYLLPRGMAEPATASALKRVERLQAQEKQRLAELKSVAEKQKIALETIGTYSIAMPVGEKEMLFGSVTAQDVADAIQAISGQTIDRREMTLPDIRKLGTYTVEAKLHPDVTATVKVLVVPE</sequence>
<dbReference type="SUPFAM" id="SSF55653">
    <property type="entry name" value="Ribosomal protein L9 C-domain"/>
    <property type="match status" value="1"/>
</dbReference>
<evidence type="ECO:0000256" key="2">
    <source>
        <dbReference type="ARBA" id="ARBA00022730"/>
    </source>
</evidence>
<name>A0ABT6EVT9_9SYNE</name>